<dbReference type="EMBL" id="BAAATD010000002">
    <property type="protein sequence ID" value="GAA2587166.1"/>
    <property type="molecule type" value="Genomic_DNA"/>
</dbReference>
<evidence type="ECO:0000313" key="2">
    <source>
        <dbReference type="EMBL" id="GAA2587166.1"/>
    </source>
</evidence>
<evidence type="ECO:0000313" key="3">
    <source>
        <dbReference type="Proteomes" id="UP001501509"/>
    </source>
</evidence>
<sequence>MTPIPRSTANAGAAASRATGAADAVVAGTSVAPATISGTNTFVMVLIRAPSQTRAALAATDPAQWTAHHPRPGTGPPDRDSPAHPPTLKPARDDGPRPGANAGLTGWFVSWLLAGVCGPGGEDVEMGFRVLGLVVLAVVVTACGSEGEGGVASAGGGKAVSASPSKSLSPEEADLKFAQCMRENGVNVPDPKPGTDKRDIRLGGKGVDRSALEAAMKKCRPFLEAGGKMPDLKDPKVRDEATKFAQCMRENGVDMKDPGPDGAFKVEGEVSPDKARKAREACKHLMAGRK</sequence>
<feature type="region of interest" description="Disordered" evidence="1">
    <location>
        <begin position="251"/>
        <end position="276"/>
    </location>
</feature>
<reference evidence="2 3" key="1">
    <citation type="journal article" date="2019" name="Int. J. Syst. Evol. Microbiol.">
        <title>The Global Catalogue of Microorganisms (GCM) 10K type strain sequencing project: providing services to taxonomists for standard genome sequencing and annotation.</title>
        <authorList>
            <consortium name="The Broad Institute Genomics Platform"/>
            <consortium name="The Broad Institute Genome Sequencing Center for Infectious Disease"/>
            <person name="Wu L."/>
            <person name="Ma J."/>
        </authorList>
    </citation>
    <scope>NUCLEOTIDE SEQUENCE [LARGE SCALE GENOMIC DNA]</scope>
    <source>
        <strain evidence="2 3">JCM 6833</strain>
    </source>
</reference>
<dbReference type="Proteomes" id="UP001501509">
    <property type="component" value="Unassembled WGS sequence"/>
</dbReference>
<organism evidence="2 3">
    <name type="scientific">Actinomadura fulvescens</name>
    <dbReference type="NCBI Taxonomy" id="46160"/>
    <lineage>
        <taxon>Bacteria</taxon>
        <taxon>Bacillati</taxon>
        <taxon>Actinomycetota</taxon>
        <taxon>Actinomycetes</taxon>
        <taxon>Streptosporangiales</taxon>
        <taxon>Thermomonosporaceae</taxon>
        <taxon>Actinomadura</taxon>
    </lineage>
</organism>
<accession>A0ABN3PNE3</accession>
<evidence type="ECO:0000256" key="1">
    <source>
        <dbReference type="SAM" id="MobiDB-lite"/>
    </source>
</evidence>
<proteinExistence type="predicted"/>
<comment type="caution">
    <text evidence="2">The sequence shown here is derived from an EMBL/GenBank/DDBJ whole genome shotgun (WGS) entry which is preliminary data.</text>
</comment>
<feature type="compositionally biased region" description="Gly residues" evidence="1">
    <location>
        <begin position="147"/>
        <end position="158"/>
    </location>
</feature>
<feature type="region of interest" description="Disordered" evidence="1">
    <location>
        <begin position="147"/>
        <end position="171"/>
    </location>
</feature>
<feature type="region of interest" description="Disordered" evidence="1">
    <location>
        <begin position="57"/>
        <end position="100"/>
    </location>
</feature>
<gene>
    <name evidence="2" type="ORF">GCM10010411_19930</name>
</gene>
<name>A0ABN3PNE3_9ACTN</name>
<protein>
    <submittedName>
        <fullName evidence="2">Uncharacterized protein</fullName>
    </submittedName>
</protein>
<keyword evidence="3" id="KW-1185">Reference proteome</keyword>